<feature type="region of interest" description="Disordered" evidence="1">
    <location>
        <begin position="1"/>
        <end position="175"/>
    </location>
</feature>
<evidence type="ECO:0000313" key="3">
    <source>
        <dbReference type="EMBL" id="MFD2800540.1"/>
    </source>
</evidence>
<name>A0ABW5WBY9_9PSEU</name>
<dbReference type="EMBL" id="JBHUOF010000018">
    <property type="protein sequence ID" value="MFD2800540.1"/>
    <property type="molecule type" value="Genomic_DNA"/>
</dbReference>
<comment type="caution">
    <text evidence="3">The sequence shown here is derived from an EMBL/GenBank/DDBJ whole genome shotgun (WGS) entry which is preliminary data.</text>
</comment>
<feature type="region of interest" description="Disordered" evidence="1">
    <location>
        <begin position="306"/>
        <end position="332"/>
    </location>
</feature>
<dbReference type="Pfam" id="PF25547">
    <property type="entry name" value="WXG100_2"/>
    <property type="match status" value="1"/>
</dbReference>
<feature type="compositionally biased region" description="Acidic residues" evidence="1">
    <location>
        <begin position="49"/>
        <end position="64"/>
    </location>
</feature>
<feature type="region of interest" description="Disordered" evidence="1">
    <location>
        <begin position="222"/>
        <end position="260"/>
    </location>
</feature>
<dbReference type="Proteomes" id="UP001597478">
    <property type="component" value="Unassembled WGS sequence"/>
</dbReference>
<feature type="domain" description="Outer membrane channel protein CpnT-like N-terminal" evidence="2">
    <location>
        <begin position="180"/>
        <end position="293"/>
    </location>
</feature>
<keyword evidence="4" id="KW-1185">Reference proteome</keyword>
<proteinExistence type="predicted"/>
<reference evidence="4" key="1">
    <citation type="journal article" date="2019" name="Int. J. Syst. Evol. Microbiol.">
        <title>The Global Catalogue of Microorganisms (GCM) 10K type strain sequencing project: providing services to taxonomists for standard genome sequencing and annotation.</title>
        <authorList>
            <consortium name="The Broad Institute Genomics Platform"/>
            <consortium name="The Broad Institute Genome Sequencing Center for Infectious Disease"/>
            <person name="Wu L."/>
            <person name="Ma J."/>
        </authorList>
    </citation>
    <scope>NUCLEOTIDE SEQUENCE [LARGE SCALE GENOMIC DNA]</scope>
    <source>
        <strain evidence="4">IBRC-M 10906</strain>
    </source>
</reference>
<sequence>MSTPSGQASGPAADSGGQPGSTSTAEAPQGPPDSGEPSAETPSTTPDSAQDDPAPDDPAQDDSAQEAPSGGTTEPAPPPDDHAESSDPDTAGGPPAEPGSDGAPHEGDTQEVPLPGEEPRAEAENSAIPGILPGADVTEVGEDRPPGPLSGEEVVPDDDEFKASVRKQAPPIETPASILDELGQQWRNAGADAEAAHADGSGGMDVVVQSWNDPALEELRRRTDPSLAETRSVRDSAGALDEQVRRAGEQARAAADGMERNIERQAPGYYLATATLPPGEREVAAQRIVDLTAAGNRDLANQAANSIANDPGWDRVEATATPAPPAPENPTPAVLAAASVGADAAASVATQRYAATMAAEGFDDVAGKVLKLGAFAGPALGLPIAIAGAAYDAHEAPPDNRESLTRAAVSNGAGWLASIAMGTAIGTPIGGVPGAVIGAVAGGIYGVATSGMVDAMFEHGTEDRNHLADGWNAVVDTGASLWKAVTP</sequence>
<evidence type="ECO:0000256" key="1">
    <source>
        <dbReference type="SAM" id="MobiDB-lite"/>
    </source>
</evidence>
<evidence type="ECO:0000259" key="2">
    <source>
        <dbReference type="Pfam" id="PF25547"/>
    </source>
</evidence>
<evidence type="ECO:0000313" key="4">
    <source>
        <dbReference type="Proteomes" id="UP001597478"/>
    </source>
</evidence>
<dbReference type="InterPro" id="IPR057746">
    <property type="entry name" value="CpnT-like_N"/>
</dbReference>
<accession>A0ABW5WBY9</accession>
<gene>
    <name evidence="3" type="ORF">ACFS2C_14175</name>
</gene>
<dbReference type="RefSeq" id="WP_377387970.1">
    <property type="nucleotide sequence ID" value="NZ_JBHSAN010000009.1"/>
</dbReference>
<protein>
    <recommendedName>
        <fullName evidence="2">Outer membrane channel protein CpnT-like N-terminal domain-containing protein</fullName>
    </recommendedName>
</protein>
<organism evidence="3 4">
    <name type="scientific">Prauserella oleivorans</name>
    <dbReference type="NCBI Taxonomy" id="1478153"/>
    <lineage>
        <taxon>Bacteria</taxon>
        <taxon>Bacillati</taxon>
        <taxon>Actinomycetota</taxon>
        <taxon>Actinomycetes</taxon>
        <taxon>Pseudonocardiales</taxon>
        <taxon>Pseudonocardiaceae</taxon>
        <taxon>Prauserella</taxon>
    </lineage>
</organism>